<proteinExistence type="inferred from homology"/>
<accession>A0A7X2TB72</accession>
<dbReference type="EMBL" id="VUMO01000009">
    <property type="protein sequence ID" value="MSS20246.1"/>
    <property type="molecule type" value="Genomic_DNA"/>
</dbReference>
<feature type="domain" description="WhiA LAGLIDADG-like" evidence="6">
    <location>
        <begin position="125"/>
        <end position="216"/>
    </location>
</feature>
<dbReference type="RefSeq" id="WP_154576618.1">
    <property type="nucleotide sequence ID" value="NZ_VUMO01000009.1"/>
</dbReference>
<dbReference type="GO" id="GO:0003677">
    <property type="term" value="F:DNA binding"/>
    <property type="evidence" value="ECO:0007669"/>
    <property type="project" value="UniProtKB-UniRule"/>
</dbReference>
<dbReference type="GO" id="GO:0043937">
    <property type="term" value="P:regulation of sporulation"/>
    <property type="evidence" value="ECO:0007669"/>
    <property type="project" value="InterPro"/>
</dbReference>
<keyword evidence="8" id="KW-1185">Reference proteome</keyword>
<evidence type="ECO:0000259" key="6">
    <source>
        <dbReference type="Pfam" id="PF14527"/>
    </source>
</evidence>
<dbReference type="SUPFAM" id="SSF55608">
    <property type="entry name" value="Homing endonucleases"/>
    <property type="match status" value="1"/>
</dbReference>
<dbReference type="PANTHER" id="PTHR37307">
    <property type="entry name" value="CELL DIVISION PROTEIN WHIA-RELATED"/>
    <property type="match status" value="1"/>
</dbReference>
<keyword evidence="1 4" id="KW-0132">Cell division</keyword>
<dbReference type="PANTHER" id="PTHR37307:SF1">
    <property type="entry name" value="CELL DIVISION PROTEIN WHIA-RELATED"/>
    <property type="match status" value="1"/>
</dbReference>
<evidence type="ECO:0000256" key="4">
    <source>
        <dbReference type="HAMAP-Rule" id="MF_01420"/>
    </source>
</evidence>
<evidence type="ECO:0000259" key="5">
    <source>
        <dbReference type="Pfam" id="PF02650"/>
    </source>
</evidence>
<protein>
    <recommendedName>
        <fullName evidence="4">Probable cell division protein WhiA</fullName>
    </recommendedName>
</protein>
<dbReference type="InterPro" id="IPR039518">
    <property type="entry name" value="WhiA_LAGLIDADG_dom"/>
</dbReference>
<comment type="similarity">
    <text evidence="4">Belongs to the WhiA family.</text>
</comment>
<dbReference type="GO" id="GO:0051301">
    <property type="term" value="P:cell division"/>
    <property type="evidence" value="ECO:0007669"/>
    <property type="project" value="UniProtKB-UniRule"/>
</dbReference>
<evidence type="ECO:0000313" key="7">
    <source>
        <dbReference type="EMBL" id="MSS20246.1"/>
    </source>
</evidence>
<organism evidence="7 8">
    <name type="scientific">Pseudoramibacter porci</name>
    <dbReference type="NCBI Taxonomy" id="2606631"/>
    <lineage>
        <taxon>Bacteria</taxon>
        <taxon>Bacillati</taxon>
        <taxon>Bacillota</taxon>
        <taxon>Clostridia</taxon>
        <taxon>Eubacteriales</taxon>
        <taxon>Eubacteriaceae</taxon>
        <taxon>Pseudoramibacter</taxon>
    </lineage>
</organism>
<keyword evidence="2 4" id="KW-0238">DNA-binding</keyword>
<dbReference type="InterPro" id="IPR027434">
    <property type="entry name" value="Homing_endonucl"/>
</dbReference>
<sequence length="305" mass="34233">MSFSDDVKKELCRLTCRSENEMRAEMAGMVMGSYVLAGRRRDGDSRFSITTEFPFLAARMRSVSKALYGSALTVAIQIVRKQRVYVVSAESEAFTRRLMKDARIDKDGASADIPPYFLSKQHYFKAYLRGLFLTCGSVSDPQKKYQLELNGNSTPFFENVSRILKGYDISSKARFRGEQGVLDFRDSDSIADFLSLIGAAKAALEMTNVKIVKGMRNDVNRKVNCDVANLQKSAKAAGDQISAIRKIEERAGLGVLPKALREVAELRLEHPDASVQELGALMQPPLQKSTMYYRIRKIKKWAETL</sequence>
<evidence type="ECO:0000256" key="1">
    <source>
        <dbReference type="ARBA" id="ARBA00022618"/>
    </source>
</evidence>
<comment type="caution">
    <text evidence="7">The sequence shown here is derived from an EMBL/GenBank/DDBJ whole genome shotgun (WGS) entry which is preliminary data.</text>
</comment>
<dbReference type="Pfam" id="PF02650">
    <property type="entry name" value="HTH_WhiA"/>
    <property type="match status" value="1"/>
</dbReference>
<name>A0A7X2TB72_9FIRM</name>
<dbReference type="Proteomes" id="UP000461754">
    <property type="component" value="Unassembled WGS sequence"/>
</dbReference>
<dbReference type="HAMAP" id="MF_01420">
    <property type="entry name" value="HTH_type_WhiA"/>
    <property type="match status" value="1"/>
</dbReference>
<dbReference type="InterPro" id="IPR023054">
    <property type="entry name" value="Sporulation_regulator_WhiA_C"/>
</dbReference>
<reference evidence="7 8" key="1">
    <citation type="submission" date="2019-08" db="EMBL/GenBank/DDBJ databases">
        <title>In-depth cultivation of the pig gut microbiome towards novel bacterial diversity and tailored functional studies.</title>
        <authorList>
            <person name="Wylensek D."/>
            <person name="Hitch T.C.A."/>
            <person name="Clavel T."/>
        </authorList>
    </citation>
    <scope>NUCLEOTIDE SEQUENCE [LARGE SCALE GENOMIC DNA]</scope>
    <source>
        <strain evidence="7 8">RF-744-FAT-4</strain>
    </source>
</reference>
<feature type="domain" description="Sporulation regulator WhiA C-terminal" evidence="5">
    <location>
        <begin position="219"/>
        <end position="301"/>
    </location>
</feature>
<keyword evidence="3 4" id="KW-0131">Cell cycle</keyword>
<dbReference type="Gene3D" id="3.10.28.10">
    <property type="entry name" value="Homing endonucleases"/>
    <property type="match status" value="1"/>
</dbReference>
<evidence type="ECO:0000256" key="3">
    <source>
        <dbReference type="ARBA" id="ARBA00023306"/>
    </source>
</evidence>
<evidence type="ECO:0000256" key="2">
    <source>
        <dbReference type="ARBA" id="ARBA00023125"/>
    </source>
</evidence>
<dbReference type="NCBIfam" id="TIGR00647">
    <property type="entry name" value="DNA_bind_WhiA"/>
    <property type="match status" value="1"/>
</dbReference>
<dbReference type="AlphaFoldDB" id="A0A7X2TB72"/>
<comment type="function">
    <text evidence="4">Involved in cell division and chromosome segregation.</text>
</comment>
<evidence type="ECO:0000313" key="8">
    <source>
        <dbReference type="Proteomes" id="UP000461754"/>
    </source>
</evidence>
<dbReference type="Pfam" id="PF14527">
    <property type="entry name" value="LAGLIDADG_WhiA"/>
    <property type="match status" value="1"/>
</dbReference>
<dbReference type="InterPro" id="IPR003802">
    <property type="entry name" value="Sporulation_regulator_WhiA"/>
</dbReference>
<gene>
    <name evidence="4 7" type="primary">whiA</name>
    <name evidence="7" type="ORF">FYJ52_07530</name>
</gene>